<accession>A0A4Z1T5C8</accession>
<comment type="caution">
    <text evidence="1">The sequence shown here is derived from an EMBL/GenBank/DDBJ whole genome shotgun (WGS) entry which is preliminary data.</text>
</comment>
<proteinExistence type="predicted"/>
<keyword evidence="2" id="KW-1185">Reference proteome</keyword>
<dbReference type="Proteomes" id="UP000315496">
    <property type="component" value="Chromosome 2"/>
</dbReference>
<gene>
    <name evidence="1" type="ORF">GMRT_11246</name>
</gene>
<evidence type="ECO:0000313" key="2">
    <source>
        <dbReference type="Proteomes" id="UP000315496"/>
    </source>
</evidence>
<name>A0A4Z1T5C8_GIAMU</name>
<organism evidence="1 2">
    <name type="scientific">Giardia muris</name>
    <dbReference type="NCBI Taxonomy" id="5742"/>
    <lineage>
        <taxon>Eukaryota</taxon>
        <taxon>Metamonada</taxon>
        <taxon>Diplomonadida</taxon>
        <taxon>Hexamitidae</taxon>
        <taxon>Giardiinae</taxon>
        <taxon>Giardia</taxon>
    </lineage>
</organism>
<dbReference type="EMBL" id="VDLU01000002">
    <property type="protein sequence ID" value="TNJ28307.1"/>
    <property type="molecule type" value="Genomic_DNA"/>
</dbReference>
<protein>
    <submittedName>
        <fullName evidence="1">Uncharacterized protein</fullName>
    </submittedName>
</protein>
<dbReference type="AlphaFoldDB" id="A0A4Z1T5C8"/>
<evidence type="ECO:0000313" key="1">
    <source>
        <dbReference type="EMBL" id="TNJ28307.1"/>
    </source>
</evidence>
<sequence>MSSLHGTTIILRQAFRGEGGWADVCVYDQDGTRWIRIGDLRVTTSLSSFITACPSATDDRIYIYDYGSSGIYSCGIVDPKMSTNALDTSLGVQRLGPRLSMTRLIEPLFQCPTGTKTASSSEENCSRFDNKTLSTEERLHPLYTLQPYVPLSSRMGGVRKQHPSVISAGLVQTDPNTLYIFGIEASRENKLVPSKALGWIEYLIGSPPPKTKRRGGSSFEPTFKPFHLARHGNFLAMVRLSQGEAQRIPLQTEYVAVHQLIYVDEAIFAVVSRAYEGELDAQEVEDRTKMARELYDWHRRLEAAEADDDLEEPYYTFKCTPYKILNCLIRIDTHTHTIDEVFARPFLFRLFIDLRESHGTNFVAVTVTHDASNTLECYGWDNRQKALQSLPSRSTPSPVLYPLLSRAYLEGGIIVDPETAWSLPIAG</sequence>
<dbReference type="VEuPathDB" id="GiardiaDB:GMRT_11246"/>
<reference evidence="1 2" key="1">
    <citation type="submission" date="2019-05" db="EMBL/GenBank/DDBJ databases">
        <title>The compact genome of Giardia muris reveals important steps in the evolution of intestinal protozoan parasites.</title>
        <authorList>
            <person name="Xu F."/>
            <person name="Jimenez-Gonzalez A."/>
            <person name="Einarsson E."/>
            <person name="Astvaldsson A."/>
            <person name="Peirasmaki D."/>
            <person name="Eckmann L."/>
            <person name="Andersson J.O."/>
            <person name="Svard S.G."/>
            <person name="Jerlstrom-Hultqvist J."/>
        </authorList>
    </citation>
    <scope>NUCLEOTIDE SEQUENCE [LARGE SCALE GENOMIC DNA]</scope>
    <source>
        <strain evidence="1 2">Roberts-Thomson</strain>
    </source>
</reference>